<evidence type="ECO:0000313" key="2">
    <source>
        <dbReference type="Proteomes" id="UP000192801"/>
    </source>
</evidence>
<comment type="caution">
    <text evidence="1">The sequence shown here is derived from an EMBL/GenBank/DDBJ whole genome shotgun (WGS) entry which is preliminary data.</text>
</comment>
<dbReference type="Proteomes" id="UP000192801">
    <property type="component" value="Unassembled WGS sequence"/>
</dbReference>
<accession>A0A1X0D4L1</accession>
<organism evidence="1 2">
    <name type="scientific">Mycolicibacterium insubricum</name>
    <dbReference type="NCBI Taxonomy" id="444597"/>
    <lineage>
        <taxon>Bacteria</taxon>
        <taxon>Bacillati</taxon>
        <taxon>Actinomycetota</taxon>
        <taxon>Actinomycetes</taxon>
        <taxon>Mycobacteriales</taxon>
        <taxon>Mycobacteriaceae</taxon>
        <taxon>Mycolicibacterium</taxon>
    </lineage>
</organism>
<keyword evidence="2" id="KW-1185">Reference proteome</keyword>
<gene>
    <name evidence="1" type="ORF">BST26_15970</name>
</gene>
<dbReference type="OrthoDB" id="4555700at2"/>
<reference evidence="1 2" key="1">
    <citation type="submission" date="2016-12" db="EMBL/GenBank/DDBJ databases">
        <title>The new phylogeny of genus Mycobacterium.</title>
        <authorList>
            <person name="Tortoli E."/>
            <person name="Trovato A."/>
            <person name="Cirillo D.M."/>
        </authorList>
    </citation>
    <scope>NUCLEOTIDE SEQUENCE [LARGE SCALE GENOMIC DNA]</scope>
    <source>
        <strain evidence="1 2">DSM 45130</strain>
    </source>
</reference>
<proteinExistence type="predicted"/>
<dbReference type="STRING" id="444597.BST26_15970"/>
<name>A0A1X0D4L1_9MYCO</name>
<protein>
    <submittedName>
        <fullName evidence="1">Uncharacterized protein</fullName>
    </submittedName>
</protein>
<dbReference type="AlphaFoldDB" id="A0A1X0D4L1"/>
<evidence type="ECO:0000313" key="1">
    <source>
        <dbReference type="EMBL" id="ORA67336.1"/>
    </source>
</evidence>
<dbReference type="EMBL" id="MVHS01000044">
    <property type="protein sequence ID" value="ORA67336.1"/>
    <property type="molecule type" value="Genomic_DNA"/>
</dbReference>
<sequence>MRYRLDVVAATVADAVAAAGGWMFDRVMAGWDVRVMLADAGDVRPLEILGAEIADLETELVHGPAGTHPNALAVAGELYGSDARIREGVRQALEHGGTEVTLWGDFWPSELDRSVGSVEHRLTVAAKAFKSQALAAANTTAEPGSVETFRSAALCFPVVADLVPA</sequence>
<dbReference type="RefSeq" id="WP_083032301.1">
    <property type="nucleotide sequence ID" value="NZ_AP022618.1"/>
</dbReference>